<keyword evidence="4" id="KW-0472">Membrane</keyword>
<dbReference type="InterPro" id="IPR019734">
    <property type="entry name" value="TPR_rpt"/>
</dbReference>
<dbReference type="Proteomes" id="UP000663940">
    <property type="component" value="Chromosome"/>
</dbReference>
<dbReference type="Pfam" id="PF13432">
    <property type="entry name" value="TPR_16"/>
    <property type="match status" value="1"/>
</dbReference>
<feature type="repeat" description="TPR" evidence="3">
    <location>
        <begin position="516"/>
        <end position="549"/>
    </location>
</feature>
<evidence type="ECO:0000256" key="3">
    <source>
        <dbReference type="PROSITE-ProRule" id="PRU00339"/>
    </source>
</evidence>
<organism evidence="5 7">
    <name type="scientific">Mucilaginibacter rubeus</name>
    <dbReference type="NCBI Taxonomy" id="2027860"/>
    <lineage>
        <taxon>Bacteria</taxon>
        <taxon>Pseudomonadati</taxon>
        <taxon>Bacteroidota</taxon>
        <taxon>Sphingobacteriia</taxon>
        <taxon>Sphingobacteriales</taxon>
        <taxon>Sphingobacteriaceae</taxon>
        <taxon>Mucilaginibacter</taxon>
    </lineage>
</organism>
<dbReference type="Gene3D" id="1.25.40.10">
    <property type="entry name" value="Tetratricopeptide repeat domain"/>
    <property type="match status" value="2"/>
</dbReference>
<feature type="repeat" description="TPR" evidence="3">
    <location>
        <begin position="448"/>
        <end position="481"/>
    </location>
</feature>
<dbReference type="InterPro" id="IPR050498">
    <property type="entry name" value="Ycf3"/>
</dbReference>
<feature type="transmembrane region" description="Helical" evidence="4">
    <location>
        <begin position="332"/>
        <end position="349"/>
    </location>
</feature>
<keyword evidence="2 3" id="KW-0802">TPR repeat</keyword>
<evidence type="ECO:0000313" key="8">
    <source>
        <dbReference type="Proteomes" id="UP000663940"/>
    </source>
</evidence>
<dbReference type="Proteomes" id="UP000250557">
    <property type="component" value="Chromosome"/>
</dbReference>
<proteinExistence type="predicted"/>
<reference evidence="6 8" key="2">
    <citation type="submission" date="2021-03" db="EMBL/GenBank/DDBJ databases">
        <title>Mucilaginibacter strains isolated from gold and copper mining confer multi heavy-metal resistance.</title>
        <authorList>
            <person name="Li Y."/>
        </authorList>
    </citation>
    <scope>NUCLEOTIDE SEQUENCE [LARGE SCALE GENOMIC DNA]</scope>
    <source>
        <strain evidence="6 8">P2-4</strain>
    </source>
</reference>
<evidence type="ECO:0000256" key="2">
    <source>
        <dbReference type="ARBA" id="ARBA00022803"/>
    </source>
</evidence>
<evidence type="ECO:0000256" key="4">
    <source>
        <dbReference type="SAM" id="Phobius"/>
    </source>
</evidence>
<accession>A0AAE6MLV5</accession>
<keyword evidence="8" id="KW-1185">Reference proteome</keyword>
<keyword evidence="1" id="KW-0677">Repeat</keyword>
<feature type="repeat" description="TPR" evidence="3">
    <location>
        <begin position="583"/>
        <end position="616"/>
    </location>
</feature>
<dbReference type="PANTHER" id="PTHR44858">
    <property type="entry name" value="TETRATRICOPEPTIDE REPEAT PROTEIN 6"/>
    <property type="match status" value="1"/>
</dbReference>
<dbReference type="PROSITE" id="PS50293">
    <property type="entry name" value="TPR_REGION"/>
    <property type="match status" value="1"/>
</dbReference>
<dbReference type="SMART" id="SM00028">
    <property type="entry name" value="TPR"/>
    <property type="match status" value="4"/>
</dbReference>
<gene>
    <name evidence="5" type="ORF">DIU31_030620</name>
    <name evidence="6" type="ORF">J3L21_30395</name>
</gene>
<dbReference type="AlphaFoldDB" id="A0AAE6MLV5"/>
<dbReference type="EMBL" id="CP043451">
    <property type="protein sequence ID" value="QEM07642.1"/>
    <property type="molecule type" value="Genomic_DNA"/>
</dbReference>
<keyword evidence="4" id="KW-0812">Transmembrane</keyword>
<evidence type="ECO:0000313" key="7">
    <source>
        <dbReference type="Proteomes" id="UP000250557"/>
    </source>
</evidence>
<dbReference type="PANTHER" id="PTHR44858:SF1">
    <property type="entry name" value="UDP-N-ACETYLGLUCOSAMINE--PEPTIDE N-ACETYLGLUCOSAMINYLTRANSFERASE SPINDLY-RELATED"/>
    <property type="match status" value="1"/>
</dbReference>
<dbReference type="RefSeq" id="WP_112653263.1">
    <property type="nucleotide sequence ID" value="NZ_CP043451.1"/>
</dbReference>
<feature type="transmembrane region" description="Helical" evidence="4">
    <location>
        <begin position="310"/>
        <end position="327"/>
    </location>
</feature>
<keyword evidence="4" id="KW-1133">Transmembrane helix</keyword>
<evidence type="ECO:0000313" key="5">
    <source>
        <dbReference type="EMBL" id="QEM07642.1"/>
    </source>
</evidence>
<protein>
    <submittedName>
        <fullName evidence="5">Tetratricopeptide repeat protein</fullName>
    </submittedName>
</protein>
<dbReference type="EMBL" id="CP071880">
    <property type="protein sequence ID" value="QTE49792.1"/>
    <property type="molecule type" value="Genomic_DNA"/>
</dbReference>
<dbReference type="PROSITE" id="PS50005">
    <property type="entry name" value="TPR"/>
    <property type="match status" value="3"/>
</dbReference>
<dbReference type="InterPro" id="IPR011990">
    <property type="entry name" value="TPR-like_helical_dom_sf"/>
</dbReference>
<sequence length="813" mass="93116">MHYINPFNLLSIQADSLSEIDSSTIRKAKKILLANIELSDNEAIDYNGVEITKSACLSIIDELDDKNKKEFHFFIFKNLRLNDFLFDGDLDFFRYFKIESIYALPEFIAFISPYFSLQFDKSLSKNFKKQNFSDVKLLLSIKPIVHETYLEKIYNSTYIAVKDVESEIIQIIKDIENKTSPYIKLNFNGLPDLVNRKVNIELVNILPAYFNTVRNQLAQTIRNLARDLNNEPFEQYKAAFEIIEIAYSIVTDGLVKQTVTKGYFIIKKNNDDNIHKQVKTVSQPIVKPNHIEIVDAQPAVEKPKKNSDGIIYWVFVCCAFAAGFFYAPIQAIILALSLITMIFPVFALYKDKDFSILSFLKRNLILIAAAGLGFFYPIIAQLFISYNFLLYLKILYDKLTYKKKENKNRYAFYLIGALVITFIYNYSLKSSNNLVVDKDNNSVIVLSAEDYFQKGQSLFSNSNYSDAIPAYDSAIKKNPNYADAFLARGASKANLGHYNDAIIDYLKAQKFGLNSSILFSNLGFSNYQLKQIDTANKYLQKALSLDSTNANAYRWIGDIKYDKNDNKGAADEYTKAINYNGNASNYFARGLAFYYLKNYVKAIQDMDKAIELNPNVGQYYYDRGDTKEMINDNDGACNDWKIAKVKGYDVPDYKVNKCTPQIISVPDGEIAGCNGIRYRYNRELNNRLLITVGGNACVAVKLINFITNKCIRYVFINKNSTYSIKNIPEGKYYLKIAYGDDWSIMGGQSNCIGRFTRNSIFEKGQDILDYNILHEGRRYQIPSFSLKLNIDTTGINNNTFNTNKINETDFYNE</sequence>
<reference evidence="5 7" key="1">
    <citation type="submission" date="2019-08" db="EMBL/GenBank/DDBJ databases">
        <title>Comparative genome analysis confer to the adaptation heavy metal polluted environment.</title>
        <authorList>
            <person name="Li Y."/>
        </authorList>
    </citation>
    <scope>NUCLEOTIDE SEQUENCE [LARGE SCALE GENOMIC DNA]</scope>
    <source>
        <strain evidence="5 7">P2</strain>
    </source>
</reference>
<evidence type="ECO:0000313" key="6">
    <source>
        <dbReference type="EMBL" id="QTE49792.1"/>
    </source>
</evidence>
<feature type="transmembrane region" description="Helical" evidence="4">
    <location>
        <begin position="410"/>
        <end position="428"/>
    </location>
</feature>
<feature type="transmembrane region" description="Helical" evidence="4">
    <location>
        <begin position="364"/>
        <end position="389"/>
    </location>
</feature>
<dbReference type="SUPFAM" id="SSF48452">
    <property type="entry name" value="TPR-like"/>
    <property type="match status" value="1"/>
</dbReference>
<dbReference type="Pfam" id="PF07719">
    <property type="entry name" value="TPR_2"/>
    <property type="match status" value="1"/>
</dbReference>
<dbReference type="InterPro" id="IPR013105">
    <property type="entry name" value="TPR_2"/>
</dbReference>
<evidence type="ECO:0000256" key="1">
    <source>
        <dbReference type="ARBA" id="ARBA00022737"/>
    </source>
</evidence>
<name>A0AAE6MLV5_9SPHI</name>